<dbReference type="Proteomes" id="UP000307140">
    <property type="component" value="Unassembled WGS sequence"/>
</dbReference>
<evidence type="ECO:0000256" key="8">
    <source>
        <dbReference type="ARBA" id="ARBA00022967"/>
    </source>
</evidence>
<keyword evidence="2 16" id="KW-1003">Cell membrane</keyword>
<comment type="subunit">
    <text evidence="16 17">Composed of six subunits; NqrA, NqrB, NqrC, NqrD, NqrE and NqrF.</text>
</comment>
<dbReference type="GO" id="GO:0005886">
    <property type="term" value="C:plasma membrane"/>
    <property type="evidence" value="ECO:0007669"/>
    <property type="project" value="UniProtKB-SubCell"/>
</dbReference>
<keyword evidence="9 16" id="KW-1133">Transmembrane helix</keyword>
<dbReference type="SMART" id="SM00900">
    <property type="entry name" value="FMN_bind"/>
    <property type="match status" value="1"/>
</dbReference>
<dbReference type="Pfam" id="PF04205">
    <property type="entry name" value="FMN_bind"/>
    <property type="match status" value="1"/>
</dbReference>
<feature type="modified residue" description="FMN phosphoryl threonine" evidence="16">
    <location>
        <position position="236"/>
    </location>
</feature>
<keyword evidence="5 16" id="KW-0285">Flavoprotein</keyword>
<name>A0A5S3N9K7_9FLAO</name>
<dbReference type="OrthoDB" id="9813828at2"/>
<dbReference type="GO" id="GO:0010181">
    <property type="term" value="F:FMN binding"/>
    <property type="evidence" value="ECO:0007669"/>
    <property type="project" value="UniProtKB-UniRule"/>
</dbReference>
<keyword evidence="12 16" id="KW-0406">Ion transport</keyword>
<comment type="caution">
    <text evidence="19">The sequence shown here is derived from an EMBL/GenBank/DDBJ whole genome shotgun (WGS) entry which is preliminary data.</text>
</comment>
<comment type="caution">
    <text evidence="16">Lacks conserved residue(s) required for the propagation of feature annotation.</text>
</comment>
<sequence length="264" mass="29413">MSNKTDSNSYTIIFAIIMVVVVGSLLAFTASSLKPNIKENERMEKQQNILYAMGVNENEEGSITFVSTDKVAEIFSTKISEQIVLEVKDGKILKEMNREEFMAANNKKEPYLIDVKKQQTRAKEGKSRFLPLFKGEQEGNLVYVAPIRGSGLWDAIWGYVALDTDMVVKGVFFDHAGETPGLGANIKQRYFMDDFYGEKLLTDAGVFKGITVAKGNNDPLNEDKDDHEVDALAGATITGDGVAAMIKKDLKLYLPYFQNLKNKN</sequence>
<evidence type="ECO:0000313" key="20">
    <source>
        <dbReference type="Proteomes" id="UP000307140"/>
    </source>
</evidence>
<evidence type="ECO:0000256" key="15">
    <source>
        <dbReference type="ARBA" id="ARBA00023201"/>
    </source>
</evidence>
<proteinExistence type="inferred from homology"/>
<evidence type="ECO:0000256" key="7">
    <source>
        <dbReference type="ARBA" id="ARBA00022692"/>
    </source>
</evidence>
<protein>
    <recommendedName>
        <fullName evidence="16 17">Na(+)-translocating NADH-quinone reductase subunit C</fullName>
        <shortName evidence="16 17">Na(+)-NQR subunit C</shortName>
        <shortName evidence="16 17">Na(+)-translocating NQR subunit C</shortName>
        <ecNumber evidence="16 17">7.2.1.1</ecNumber>
    </recommendedName>
    <alternativeName>
        <fullName evidence="16 17">NQR complex subunit C</fullName>
    </alternativeName>
    <alternativeName>
        <fullName evidence="16 17">NQR-1 subunit C</fullName>
    </alternativeName>
</protein>
<dbReference type="EC" id="7.2.1.1" evidence="16 17"/>
<evidence type="ECO:0000256" key="6">
    <source>
        <dbReference type="ARBA" id="ARBA00022643"/>
    </source>
</evidence>
<dbReference type="NCBIfam" id="NF003753">
    <property type="entry name" value="PRK05346.2-4"/>
    <property type="match status" value="1"/>
</dbReference>
<dbReference type="InterPro" id="IPR010204">
    <property type="entry name" value="NqrC"/>
</dbReference>
<evidence type="ECO:0000256" key="13">
    <source>
        <dbReference type="ARBA" id="ARBA00023075"/>
    </source>
</evidence>
<keyword evidence="10 16" id="KW-0520">NAD</keyword>
<evidence type="ECO:0000256" key="11">
    <source>
        <dbReference type="ARBA" id="ARBA00023053"/>
    </source>
</evidence>
<dbReference type="EMBL" id="VANR01000005">
    <property type="protein sequence ID" value="TMM29606.1"/>
    <property type="molecule type" value="Genomic_DNA"/>
</dbReference>
<evidence type="ECO:0000256" key="5">
    <source>
        <dbReference type="ARBA" id="ARBA00022630"/>
    </source>
</evidence>
<comment type="subcellular location">
    <subcellularLocation>
        <location evidence="16">Cell membrane</location>
        <topology evidence="16">Single-pass membrane protein</topology>
    </subcellularLocation>
</comment>
<keyword evidence="15 16" id="KW-0739">Sodium transport</keyword>
<evidence type="ECO:0000256" key="4">
    <source>
        <dbReference type="ARBA" id="ARBA00022553"/>
    </source>
</evidence>
<keyword evidence="8 16" id="KW-1278">Translocase</keyword>
<reference evidence="19 20" key="1">
    <citation type="submission" date="2019-05" db="EMBL/GenBank/DDBJ databases">
        <title>Polaribacter aestuariivivens sp. nov., isolated from a tidal flat.</title>
        <authorList>
            <person name="Yoon J.-H."/>
        </authorList>
    </citation>
    <scope>NUCLEOTIDE SEQUENCE [LARGE SCALE GENOMIC DNA]</scope>
    <source>
        <strain evidence="19 20">DBTF-3</strain>
    </source>
</reference>
<evidence type="ECO:0000256" key="16">
    <source>
        <dbReference type="HAMAP-Rule" id="MF_00427"/>
    </source>
</evidence>
<dbReference type="AlphaFoldDB" id="A0A5S3N9K7"/>
<dbReference type="PANTHER" id="PTHR37838:SF1">
    <property type="entry name" value="NA(+)-TRANSLOCATING NADH-QUINONE REDUCTASE SUBUNIT C"/>
    <property type="match status" value="1"/>
</dbReference>
<dbReference type="InterPro" id="IPR007329">
    <property type="entry name" value="FMN-bd"/>
</dbReference>
<dbReference type="RefSeq" id="WP_138536394.1">
    <property type="nucleotide sequence ID" value="NZ_CBDUES010000002.1"/>
</dbReference>
<dbReference type="HAMAP" id="MF_00427">
    <property type="entry name" value="NqrC"/>
    <property type="match status" value="1"/>
</dbReference>
<evidence type="ECO:0000256" key="1">
    <source>
        <dbReference type="ARBA" id="ARBA00022448"/>
    </source>
</evidence>
<keyword evidence="6 16" id="KW-0288">FMN</keyword>
<accession>A0A5S3N9K7</accession>
<feature type="transmembrane region" description="Helical" evidence="16">
    <location>
        <begin position="12"/>
        <end position="33"/>
    </location>
</feature>
<dbReference type="GO" id="GO:0006814">
    <property type="term" value="P:sodium ion transport"/>
    <property type="evidence" value="ECO:0007669"/>
    <property type="project" value="UniProtKB-UniRule"/>
</dbReference>
<dbReference type="PIRSF" id="PIRSF009437">
    <property type="entry name" value="NQR-1_subunit_C"/>
    <property type="match status" value="1"/>
</dbReference>
<keyword evidence="14 16" id="KW-0472">Membrane</keyword>
<evidence type="ECO:0000256" key="10">
    <source>
        <dbReference type="ARBA" id="ARBA00023027"/>
    </source>
</evidence>
<feature type="domain" description="FMN-binding" evidence="18">
    <location>
        <begin position="151"/>
        <end position="253"/>
    </location>
</feature>
<keyword evidence="4 16" id="KW-0597">Phosphoprotein</keyword>
<evidence type="ECO:0000313" key="19">
    <source>
        <dbReference type="EMBL" id="TMM29606.1"/>
    </source>
</evidence>
<evidence type="ECO:0000256" key="17">
    <source>
        <dbReference type="PIRNR" id="PIRNR009437"/>
    </source>
</evidence>
<organism evidence="19 20">
    <name type="scientific">Polaribacter aestuariivivens</name>
    <dbReference type="NCBI Taxonomy" id="2304626"/>
    <lineage>
        <taxon>Bacteria</taxon>
        <taxon>Pseudomonadati</taxon>
        <taxon>Bacteroidota</taxon>
        <taxon>Flavobacteriia</taxon>
        <taxon>Flavobacteriales</taxon>
        <taxon>Flavobacteriaceae</taxon>
    </lineage>
</organism>
<evidence type="ECO:0000256" key="14">
    <source>
        <dbReference type="ARBA" id="ARBA00023136"/>
    </source>
</evidence>
<keyword evidence="13 16" id="KW-0830">Ubiquinone</keyword>
<gene>
    <name evidence="16" type="primary">nqrC</name>
    <name evidence="19" type="ORF">FDT66_10855</name>
</gene>
<dbReference type="NCBIfam" id="TIGR01938">
    <property type="entry name" value="nqrC"/>
    <property type="match status" value="1"/>
</dbReference>
<dbReference type="PANTHER" id="PTHR37838">
    <property type="entry name" value="NA(+)-TRANSLOCATING NADH-QUINONE REDUCTASE SUBUNIT C"/>
    <property type="match status" value="1"/>
</dbReference>
<evidence type="ECO:0000256" key="9">
    <source>
        <dbReference type="ARBA" id="ARBA00022989"/>
    </source>
</evidence>
<keyword evidence="20" id="KW-1185">Reference proteome</keyword>
<comment type="catalytic activity">
    <reaction evidence="16 17">
        <text>a ubiquinone + n Na(+)(in) + NADH + H(+) = a ubiquinol + n Na(+)(out) + NAD(+)</text>
        <dbReference type="Rhea" id="RHEA:47748"/>
        <dbReference type="Rhea" id="RHEA-COMP:9565"/>
        <dbReference type="Rhea" id="RHEA-COMP:9566"/>
        <dbReference type="ChEBI" id="CHEBI:15378"/>
        <dbReference type="ChEBI" id="CHEBI:16389"/>
        <dbReference type="ChEBI" id="CHEBI:17976"/>
        <dbReference type="ChEBI" id="CHEBI:29101"/>
        <dbReference type="ChEBI" id="CHEBI:57540"/>
        <dbReference type="ChEBI" id="CHEBI:57945"/>
        <dbReference type="EC" id="7.2.1.1"/>
    </reaction>
</comment>
<keyword evidence="7 16" id="KW-0812">Transmembrane</keyword>
<evidence type="ECO:0000259" key="18">
    <source>
        <dbReference type="SMART" id="SM00900"/>
    </source>
</evidence>
<keyword evidence="1 16" id="KW-0813">Transport</keyword>
<dbReference type="GO" id="GO:0016655">
    <property type="term" value="F:oxidoreductase activity, acting on NAD(P)H, quinone or similar compound as acceptor"/>
    <property type="evidence" value="ECO:0007669"/>
    <property type="project" value="UniProtKB-UniRule"/>
</dbReference>
<evidence type="ECO:0000256" key="3">
    <source>
        <dbReference type="ARBA" id="ARBA00022519"/>
    </source>
</evidence>
<comment type="cofactor">
    <cofactor evidence="16 17">
        <name>FMN</name>
        <dbReference type="ChEBI" id="CHEBI:58210"/>
    </cofactor>
</comment>
<evidence type="ECO:0000256" key="2">
    <source>
        <dbReference type="ARBA" id="ARBA00022475"/>
    </source>
</evidence>
<comment type="similarity">
    <text evidence="16 17">Belongs to the NqrC family.</text>
</comment>
<keyword evidence="11 16" id="KW-0915">Sodium</keyword>
<keyword evidence="3" id="KW-0997">Cell inner membrane</keyword>
<evidence type="ECO:0000256" key="12">
    <source>
        <dbReference type="ARBA" id="ARBA00023065"/>
    </source>
</evidence>
<comment type="function">
    <text evidence="16">NQR complex catalyzes the reduction of ubiquinone-1 to ubiquinol by two successive reactions, coupled with the transport of Na(+) ions from the cytoplasm to the periplasm. NqrA to NqrE are probably involved in the second step, the conversion of ubisemiquinone to ubiquinol.</text>
</comment>